<accession>A0ABP3D1M5</accession>
<dbReference type="Proteomes" id="UP001500967">
    <property type="component" value="Unassembled WGS sequence"/>
</dbReference>
<organism evidence="2 3">
    <name type="scientific">Cryptosporangium japonicum</name>
    <dbReference type="NCBI Taxonomy" id="80872"/>
    <lineage>
        <taxon>Bacteria</taxon>
        <taxon>Bacillati</taxon>
        <taxon>Actinomycetota</taxon>
        <taxon>Actinomycetes</taxon>
        <taxon>Cryptosporangiales</taxon>
        <taxon>Cryptosporangiaceae</taxon>
        <taxon>Cryptosporangium</taxon>
    </lineage>
</organism>
<reference evidence="3" key="1">
    <citation type="journal article" date="2019" name="Int. J. Syst. Evol. Microbiol.">
        <title>The Global Catalogue of Microorganisms (GCM) 10K type strain sequencing project: providing services to taxonomists for standard genome sequencing and annotation.</title>
        <authorList>
            <consortium name="The Broad Institute Genomics Platform"/>
            <consortium name="The Broad Institute Genome Sequencing Center for Infectious Disease"/>
            <person name="Wu L."/>
            <person name="Ma J."/>
        </authorList>
    </citation>
    <scope>NUCLEOTIDE SEQUENCE [LARGE SCALE GENOMIC DNA]</scope>
    <source>
        <strain evidence="3">JCM 10425</strain>
    </source>
</reference>
<protein>
    <recommendedName>
        <fullName evidence="1">Histidine kinase/HSP90-like ATPase domain-containing protein</fullName>
    </recommendedName>
</protein>
<evidence type="ECO:0000259" key="1">
    <source>
        <dbReference type="Pfam" id="PF13581"/>
    </source>
</evidence>
<gene>
    <name evidence="2" type="ORF">GCM10009539_02690</name>
</gene>
<dbReference type="SUPFAM" id="SSF55874">
    <property type="entry name" value="ATPase domain of HSP90 chaperone/DNA topoisomerase II/histidine kinase"/>
    <property type="match status" value="1"/>
</dbReference>
<dbReference type="RefSeq" id="WP_344646854.1">
    <property type="nucleotide sequence ID" value="NZ_BAAAGX010000002.1"/>
</dbReference>
<dbReference type="Gene3D" id="3.30.565.10">
    <property type="entry name" value="Histidine kinase-like ATPase, C-terminal domain"/>
    <property type="match status" value="1"/>
</dbReference>
<dbReference type="CDD" id="cd16936">
    <property type="entry name" value="HATPase_RsbW-like"/>
    <property type="match status" value="1"/>
</dbReference>
<evidence type="ECO:0000313" key="3">
    <source>
        <dbReference type="Proteomes" id="UP001500967"/>
    </source>
</evidence>
<dbReference type="Pfam" id="PF13581">
    <property type="entry name" value="HATPase_c_2"/>
    <property type="match status" value="1"/>
</dbReference>
<feature type="domain" description="Histidine kinase/HSP90-like ATPase" evidence="1">
    <location>
        <begin position="25"/>
        <end position="96"/>
    </location>
</feature>
<sequence length="97" mass="10316">MLQARVYEAITGRQLPPDVGLEDVPEKMVLVASELATNAIKHGLPPSIVRLLHTGDSFVLDVADHDLSNPPEYAVGRAPGDGGLGLHLARELALDVD</sequence>
<dbReference type="InterPro" id="IPR003594">
    <property type="entry name" value="HATPase_dom"/>
</dbReference>
<evidence type="ECO:0000313" key="2">
    <source>
        <dbReference type="EMBL" id="GAA0220931.1"/>
    </source>
</evidence>
<proteinExistence type="predicted"/>
<dbReference type="EMBL" id="BAAAGX010000002">
    <property type="protein sequence ID" value="GAA0220931.1"/>
    <property type="molecule type" value="Genomic_DNA"/>
</dbReference>
<dbReference type="InterPro" id="IPR036890">
    <property type="entry name" value="HATPase_C_sf"/>
</dbReference>
<keyword evidence="3" id="KW-1185">Reference proteome</keyword>
<comment type="caution">
    <text evidence="2">The sequence shown here is derived from an EMBL/GenBank/DDBJ whole genome shotgun (WGS) entry which is preliminary data.</text>
</comment>
<name>A0ABP3D1M5_9ACTN</name>